<dbReference type="STRING" id="137265.SAMN05421684_4312"/>
<dbReference type="InterPro" id="IPR004919">
    <property type="entry name" value="GmrSD_N"/>
</dbReference>
<dbReference type="RefSeq" id="WP_090795400.1">
    <property type="nucleotide sequence ID" value="NZ_BOND01000020.1"/>
</dbReference>
<gene>
    <name evidence="2" type="ORF">SAMN05421684_4312</name>
</gene>
<name>A0A1H3RWN5_9ACTN</name>
<reference evidence="3" key="1">
    <citation type="submission" date="2016-10" db="EMBL/GenBank/DDBJ databases">
        <authorList>
            <person name="Varghese N."/>
            <person name="Submissions S."/>
        </authorList>
    </citation>
    <scope>NUCLEOTIDE SEQUENCE [LARGE SCALE GENOMIC DNA]</scope>
    <source>
        <strain evidence="3">DSM 44718</strain>
    </source>
</reference>
<keyword evidence="3" id="KW-1185">Reference proteome</keyword>
<dbReference type="Proteomes" id="UP000199632">
    <property type="component" value="Unassembled WGS sequence"/>
</dbReference>
<dbReference type="EMBL" id="FNQB01000002">
    <property type="protein sequence ID" value="SDZ30126.1"/>
    <property type="molecule type" value="Genomic_DNA"/>
</dbReference>
<proteinExistence type="predicted"/>
<feature type="domain" description="GmrSD restriction endonucleases N-terminal" evidence="1">
    <location>
        <begin position="27"/>
        <end position="220"/>
    </location>
</feature>
<organism evidence="2 3">
    <name type="scientific">Asanoa ishikariensis</name>
    <dbReference type="NCBI Taxonomy" id="137265"/>
    <lineage>
        <taxon>Bacteria</taxon>
        <taxon>Bacillati</taxon>
        <taxon>Actinomycetota</taxon>
        <taxon>Actinomycetes</taxon>
        <taxon>Micromonosporales</taxon>
        <taxon>Micromonosporaceae</taxon>
        <taxon>Asanoa</taxon>
    </lineage>
</organism>
<dbReference type="OrthoDB" id="9787127at2"/>
<evidence type="ECO:0000313" key="2">
    <source>
        <dbReference type="EMBL" id="SDZ30126.1"/>
    </source>
</evidence>
<dbReference type="PANTHER" id="PTHR37292">
    <property type="entry name" value="VNG6097C"/>
    <property type="match status" value="1"/>
</dbReference>
<evidence type="ECO:0000313" key="3">
    <source>
        <dbReference type="Proteomes" id="UP000199632"/>
    </source>
</evidence>
<dbReference type="Pfam" id="PF03235">
    <property type="entry name" value="GmrSD_N"/>
    <property type="match status" value="1"/>
</dbReference>
<sequence length="531" mass="59532">MSQQVEQLNRPRSTSLSIPEIVARTLSGEVRVPNFQRGFVWDDRDVRDLFDSVWRGFPLGTLLLWRSSADAGEVKLGPLSIPVPARHDALWVVDGQQRITSLVATLRPKLYEYDRRFDVYFDLRRGRFHTGTGRTPPPTWLPLSQALETRSLLSWLREHTAELEPEDFDSADALGAALREYQVPAYIVTSEDDYLLRNIFDRVNSAGKPIGRTEIFHALFASETEPGSPETVVNSLDRRLGFGRIEPARVLQSLLAIRGGNVQRDLRDEFERGEDVSDWYSETEEALALAIRYLRDEGIPHLTLMPSTLPLPVLAAFFYLHPDPDPWTRRLLGRWLWRGWAHGFGSRGQTPALRQAIYSVNPKKGDASQAPAEDDAALSLIATVPVGPLQQLRLDPFRTESAAARLALLALASLRPLAPDGSEVKVTSAFEEHGVGAVTEIVRGRRGEVGARGLWPVGLRPPTGEESSAVLKSHAITNRSVKFLRDRKIDDFVKTRGAFIESLVRNFVNTRMEEKALNRRSLSSLIVPDEE</sequence>
<protein>
    <recommendedName>
        <fullName evidence="1">GmrSD restriction endonucleases N-terminal domain-containing protein</fullName>
    </recommendedName>
</protein>
<evidence type="ECO:0000259" key="1">
    <source>
        <dbReference type="Pfam" id="PF03235"/>
    </source>
</evidence>
<accession>A0A1H3RWN5</accession>
<dbReference type="AlphaFoldDB" id="A0A1H3RWN5"/>
<dbReference type="PANTHER" id="PTHR37292:SF2">
    <property type="entry name" value="DUF262 DOMAIN-CONTAINING PROTEIN"/>
    <property type="match status" value="1"/>
</dbReference>